<evidence type="ECO:0000256" key="1">
    <source>
        <dbReference type="ARBA" id="ARBA00023016"/>
    </source>
</evidence>
<comment type="caution">
    <text evidence="6">The sequence shown here is derived from an EMBL/GenBank/DDBJ whole genome shotgun (WGS) entry which is preliminary data.</text>
</comment>
<evidence type="ECO:0000256" key="2">
    <source>
        <dbReference type="PROSITE-ProRule" id="PRU00285"/>
    </source>
</evidence>
<evidence type="ECO:0000259" key="5">
    <source>
        <dbReference type="PROSITE" id="PS01031"/>
    </source>
</evidence>
<accession>A0AAV9GLY4</accession>
<feature type="compositionally biased region" description="Basic and acidic residues" evidence="4">
    <location>
        <begin position="105"/>
        <end position="117"/>
    </location>
</feature>
<evidence type="ECO:0000256" key="4">
    <source>
        <dbReference type="SAM" id="MobiDB-lite"/>
    </source>
</evidence>
<evidence type="ECO:0000313" key="6">
    <source>
        <dbReference type="EMBL" id="KAK4449381.1"/>
    </source>
</evidence>
<dbReference type="SUPFAM" id="SSF49764">
    <property type="entry name" value="HSP20-like chaperones"/>
    <property type="match status" value="1"/>
</dbReference>
<proteinExistence type="inferred from homology"/>
<dbReference type="PROSITE" id="PS01031">
    <property type="entry name" value="SHSP"/>
    <property type="match status" value="1"/>
</dbReference>
<dbReference type="Pfam" id="PF00011">
    <property type="entry name" value="HSP20"/>
    <property type="match status" value="1"/>
</dbReference>
<gene>
    <name evidence="6" type="ORF">QBC34DRAFT_404770</name>
</gene>
<evidence type="ECO:0000256" key="3">
    <source>
        <dbReference type="RuleBase" id="RU003616"/>
    </source>
</evidence>
<dbReference type="PANTHER" id="PTHR11527">
    <property type="entry name" value="HEAT-SHOCK PROTEIN 20 FAMILY MEMBER"/>
    <property type="match status" value="1"/>
</dbReference>
<dbReference type="InterPro" id="IPR031107">
    <property type="entry name" value="Small_HSP"/>
</dbReference>
<organism evidence="6 7">
    <name type="scientific">Podospora aff. communis PSN243</name>
    <dbReference type="NCBI Taxonomy" id="3040156"/>
    <lineage>
        <taxon>Eukaryota</taxon>
        <taxon>Fungi</taxon>
        <taxon>Dikarya</taxon>
        <taxon>Ascomycota</taxon>
        <taxon>Pezizomycotina</taxon>
        <taxon>Sordariomycetes</taxon>
        <taxon>Sordariomycetidae</taxon>
        <taxon>Sordariales</taxon>
        <taxon>Podosporaceae</taxon>
        <taxon>Podospora</taxon>
    </lineage>
</organism>
<sequence>MSALLPRTFSSSDPSFTGLFRLLDDFDTYSRENQANSGSSRKHGHSSVPPRVFTPKFDVCETEANYELYGELPGIPRDQINIEFTDPQTIVIRGRVERSNASADKGGEHAPHKVTVEDEKDEEASSSQVMVKKQKKEEEEHRVQEKYWVSERSVGEFSRTFSFPSRVDQDAVTAGLVDGILSIKVPKAKKPAVKKININ</sequence>
<reference evidence="6" key="2">
    <citation type="submission" date="2023-05" db="EMBL/GenBank/DDBJ databases">
        <authorList>
            <consortium name="Lawrence Berkeley National Laboratory"/>
            <person name="Steindorff A."/>
            <person name="Hensen N."/>
            <person name="Bonometti L."/>
            <person name="Westerberg I."/>
            <person name="Brannstrom I.O."/>
            <person name="Guillou S."/>
            <person name="Cros-Aarteil S."/>
            <person name="Calhoun S."/>
            <person name="Haridas S."/>
            <person name="Kuo A."/>
            <person name="Mondo S."/>
            <person name="Pangilinan J."/>
            <person name="Riley R."/>
            <person name="Labutti K."/>
            <person name="Andreopoulos B."/>
            <person name="Lipzen A."/>
            <person name="Chen C."/>
            <person name="Yanf M."/>
            <person name="Daum C."/>
            <person name="Ng V."/>
            <person name="Clum A."/>
            <person name="Ohm R."/>
            <person name="Martin F."/>
            <person name="Silar P."/>
            <person name="Natvig D."/>
            <person name="Lalanne C."/>
            <person name="Gautier V."/>
            <person name="Ament-Velasquez S.L."/>
            <person name="Kruys A."/>
            <person name="Hutchinson M.I."/>
            <person name="Powell A.J."/>
            <person name="Barry K."/>
            <person name="Miller A.N."/>
            <person name="Grigoriev I.V."/>
            <person name="Debuchy R."/>
            <person name="Gladieux P."/>
            <person name="Thoren M.H."/>
            <person name="Johannesson H."/>
        </authorList>
    </citation>
    <scope>NUCLEOTIDE SEQUENCE</scope>
    <source>
        <strain evidence="6">PSN243</strain>
    </source>
</reference>
<dbReference type="InterPro" id="IPR002068">
    <property type="entry name" value="A-crystallin/Hsp20_dom"/>
</dbReference>
<dbReference type="InterPro" id="IPR008978">
    <property type="entry name" value="HSP20-like_chaperone"/>
</dbReference>
<protein>
    <submittedName>
        <fullName evidence="6">Heat shock protein 30</fullName>
    </submittedName>
</protein>
<keyword evidence="7" id="KW-1185">Reference proteome</keyword>
<dbReference type="AlphaFoldDB" id="A0AAV9GLY4"/>
<comment type="similarity">
    <text evidence="2 3">Belongs to the small heat shock protein (HSP20) family.</text>
</comment>
<dbReference type="EMBL" id="MU865937">
    <property type="protein sequence ID" value="KAK4449381.1"/>
    <property type="molecule type" value="Genomic_DNA"/>
</dbReference>
<dbReference type="Proteomes" id="UP001321760">
    <property type="component" value="Unassembled WGS sequence"/>
</dbReference>
<dbReference type="CDD" id="cd06464">
    <property type="entry name" value="ACD_sHsps-like"/>
    <property type="match status" value="1"/>
</dbReference>
<feature type="region of interest" description="Disordered" evidence="4">
    <location>
        <begin position="99"/>
        <end position="137"/>
    </location>
</feature>
<evidence type="ECO:0000313" key="7">
    <source>
        <dbReference type="Proteomes" id="UP001321760"/>
    </source>
</evidence>
<keyword evidence="1 6" id="KW-0346">Stress response</keyword>
<feature type="region of interest" description="Disordered" evidence="4">
    <location>
        <begin position="31"/>
        <end position="50"/>
    </location>
</feature>
<feature type="domain" description="SHSP" evidence="5">
    <location>
        <begin position="48"/>
        <end position="199"/>
    </location>
</feature>
<reference evidence="6" key="1">
    <citation type="journal article" date="2023" name="Mol. Phylogenet. Evol.">
        <title>Genome-scale phylogeny and comparative genomics of the fungal order Sordariales.</title>
        <authorList>
            <person name="Hensen N."/>
            <person name="Bonometti L."/>
            <person name="Westerberg I."/>
            <person name="Brannstrom I.O."/>
            <person name="Guillou S."/>
            <person name="Cros-Aarteil S."/>
            <person name="Calhoun S."/>
            <person name="Haridas S."/>
            <person name="Kuo A."/>
            <person name="Mondo S."/>
            <person name="Pangilinan J."/>
            <person name="Riley R."/>
            <person name="LaButti K."/>
            <person name="Andreopoulos B."/>
            <person name="Lipzen A."/>
            <person name="Chen C."/>
            <person name="Yan M."/>
            <person name="Daum C."/>
            <person name="Ng V."/>
            <person name="Clum A."/>
            <person name="Steindorff A."/>
            <person name="Ohm R.A."/>
            <person name="Martin F."/>
            <person name="Silar P."/>
            <person name="Natvig D.O."/>
            <person name="Lalanne C."/>
            <person name="Gautier V."/>
            <person name="Ament-Velasquez S.L."/>
            <person name="Kruys A."/>
            <person name="Hutchinson M.I."/>
            <person name="Powell A.J."/>
            <person name="Barry K."/>
            <person name="Miller A.N."/>
            <person name="Grigoriev I.V."/>
            <person name="Debuchy R."/>
            <person name="Gladieux P."/>
            <person name="Hiltunen Thoren M."/>
            <person name="Johannesson H."/>
        </authorList>
    </citation>
    <scope>NUCLEOTIDE SEQUENCE</scope>
    <source>
        <strain evidence="6">PSN243</strain>
    </source>
</reference>
<name>A0AAV9GLY4_9PEZI</name>
<dbReference type="Gene3D" id="2.60.40.790">
    <property type="match status" value="1"/>
</dbReference>